<protein>
    <submittedName>
        <fullName evidence="5">Trans-aconitate 2-methyltransferase</fullName>
    </submittedName>
</protein>
<evidence type="ECO:0000256" key="2">
    <source>
        <dbReference type="ARBA" id="ARBA00022679"/>
    </source>
</evidence>
<accession>A0A517SKN3</accession>
<dbReference type="Gene3D" id="3.40.50.150">
    <property type="entry name" value="Vaccinia Virus protein VP39"/>
    <property type="match status" value="1"/>
</dbReference>
<keyword evidence="1 5" id="KW-0489">Methyltransferase</keyword>
<sequence>MNPAEYDRMAALEETHWWYAGVRDLFSRLLKRPRFSPPDRPRVLDAGCGSGAHLQMFQSLLNPSYLGGFDLSPLAVGHARQKNPQADVYEGDLCHPEIRTPDLDLLFCCDVLYTTPLDEGTAGLKTLTRTLRPGGLLLLHLPAYNWLRSRHDLAVHTRQRFTTSSARKLLELLDLRVELLSYRMSVLFPALVARRAPSLLFRRHEDSGDVVSDLAATPPLMNRVLESALKAENRIISCGIPLPFGSSIVAVGRKP</sequence>
<dbReference type="PANTHER" id="PTHR43464:SF19">
    <property type="entry name" value="UBIQUINONE BIOSYNTHESIS O-METHYLTRANSFERASE, MITOCHONDRIAL"/>
    <property type="match status" value="1"/>
</dbReference>
<evidence type="ECO:0000256" key="3">
    <source>
        <dbReference type="ARBA" id="ARBA00022691"/>
    </source>
</evidence>
<dbReference type="GO" id="GO:0008168">
    <property type="term" value="F:methyltransferase activity"/>
    <property type="evidence" value="ECO:0007669"/>
    <property type="project" value="UniProtKB-KW"/>
</dbReference>
<evidence type="ECO:0000313" key="6">
    <source>
        <dbReference type="Proteomes" id="UP000315700"/>
    </source>
</evidence>
<keyword evidence="6" id="KW-1185">Reference proteome</keyword>
<proteinExistence type="predicted"/>
<dbReference type="InParanoid" id="A0A517SKN3"/>
<dbReference type="KEGG" id="ccos:Pan44_47420"/>
<feature type="domain" description="Methyltransferase" evidence="4">
    <location>
        <begin position="43"/>
        <end position="135"/>
    </location>
</feature>
<organism evidence="5 6">
    <name type="scientific">Caulifigura coniformis</name>
    <dbReference type="NCBI Taxonomy" id="2527983"/>
    <lineage>
        <taxon>Bacteria</taxon>
        <taxon>Pseudomonadati</taxon>
        <taxon>Planctomycetota</taxon>
        <taxon>Planctomycetia</taxon>
        <taxon>Planctomycetales</taxon>
        <taxon>Planctomycetaceae</taxon>
        <taxon>Caulifigura</taxon>
    </lineage>
</organism>
<dbReference type="PANTHER" id="PTHR43464">
    <property type="entry name" value="METHYLTRANSFERASE"/>
    <property type="match status" value="1"/>
</dbReference>
<dbReference type="OrthoDB" id="9790457at2"/>
<dbReference type="GO" id="GO:0032259">
    <property type="term" value="P:methylation"/>
    <property type="evidence" value="ECO:0007669"/>
    <property type="project" value="UniProtKB-KW"/>
</dbReference>
<evidence type="ECO:0000313" key="5">
    <source>
        <dbReference type="EMBL" id="QDT56685.1"/>
    </source>
</evidence>
<dbReference type="Pfam" id="PF13649">
    <property type="entry name" value="Methyltransf_25"/>
    <property type="match status" value="1"/>
</dbReference>
<dbReference type="InterPro" id="IPR029063">
    <property type="entry name" value="SAM-dependent_MTases_sf"/>
</dbReference>
<dbReference type="SUPFAM" id="SSF53335">
    <property type="entry name" value="S-adenosyl-L-methionine-dependent methyltransferases"/>
    <property type="match status" value="1"/>
</dbReference>
<dbReference type="CDD" id="cd02440">
    <property type="entry name" value="AdoMet_MTases"/>
    <property type="match status" value="1"/>
</dbReference>
<name>A0A517SKN3_9PLAN</name>
<evidence type="ECO:0000256" key="1">
    <source>
        <dbReference type="ARBA" id="ARBA00022603"/>
    </source>
</evidence>
<dbReference type="InterPro" id="IPR041698">
    <property type="entry name" value="Methyltransf_25"/>
</dbReference>
<dbReference type="EMBL" id="CP036271">
    <property type="protein sequence ID" value="QDT56685.1"/>
    <property type="molecule type" value="Genomic_DNA"/>
</dbReference>
<dbReference type="Proteomes" id="UP000315700">
    <property type="component" value="Chromosome"/>
</dbReference>
<reference evidence="5 6" key="1">
    <citation type="submission" date="2019-02" db="EMBL/GenBank/DDBJ databases">
        <title>Deep-cultivation of Planctomycetes and their phenomic and genomic characterization uncovers novel biology.</title>
        <authorList>
            <person name="Wiegand S."/>
            <person name="Jogler M."/>
            <person name="Boedeker C."/>
            <person name="Pinto D."/>
            <person name="Vollmers J."/>
            <person name="Rivas-Marin E."/>
            <person name="Kohn T."/>
            <person name="Peeters S.H."/>
            <person name="Heuer A."/>
            <person name="Rast P."/>
            <person name="Oberbeckmann S."/>
            <person name="Bunk B."/>
            <person name="Jeske O."/>
            <person name="Meyerdierks A."/>
            <person name="Storesund J.E."/>
            <person name="Kallscheuer N."/>
            <person name="Luecker S."/>
            <person name="Lage O.M."/>
            <person name="Pohl T."/>
            <person name="Merkel B.J."/>
            <person name="Hornburger P."/>
            <person name="Mueller R.-W."/>
            <person name="Bruemmer F."/>
            <person name="Labrenz M."/>
            <person name="Spormann A.M."/>
            <person name="Op den Camp H."/>
            <person name="Overmann J."/>
            <person name="Amann R."/>
            <person name="Jetten M.S.M."/>
            <person name="Mascher T."/>
            <person name="Medema M.H."/>
            <person name="Devos D.P."/>
            <person name="Kaster A.-K."/>
            <person name="Ovreas L."/>
            <person name="Rohde M."/>
            <person name="Galperin M.Y."/>
            <person name="Jogler C."/>
        </authorList>
    </citation>
    <scope>NUCLEOTIDE SEQUENCE [LARGE SCALE GENOMIC DNA]</scope>
    <source>
        <strain evidence="5 6">Pan44</strain>
    </source>
</reference>
<keyword evidence="3" id="KW-0949">S-adenosyl-L-methionine</keyword>
<keyword evidence="2 5" id="KW-0808">Transferase</keyword>
<dbReference type="AlphaFoldDB" id="A0A517SKN3"/>
<evidence type="ECO:0000259" key="4">
    <source>
        <dbReference type="Pfam" id="PF13649"/>
    </source>
</evidence>
<gene>
    <name evidence="5" type="ORF">Pan44_47420</name>
</gene>
<dbReference type="RefSeq" id="WP_145034128.1">
    <property type="nucleotide sequence ID" value="NZ_CP036271.1"/>
</dbReference>